<dbReference type="GO" id="GO:0009073">
    <property type="term" value="P:aromatic amino acid family biosynthetic process"/>
    <property type="evidence" value="ECO:0007669"/>
    <property type="project" value="UniProtKB-KW"/>
</dbReference>
<comment type="cofactor">
    <cofactor evidence="4">
        <name>Zn(2+)</name>
        <dbReference type="ChEBI" id="CHEBI:29105"/>
    </cofactor>
</comment>
<dbReference type="GO" id="GO:0005737">
    <property type="term" value="C:cytoplasm"/>
    <property type="evidence" value="ECO:0007669"/>
    <property type="project" value="UniProtKB-SubCell"/>
</dbReference>
<evidence type="ECO:0000256" key="15">
    <source>
        <dbReference type="ARBA" id="ARBA00023027"/>
    </source>
</evidence>
<evidence type="ECO:0000256" key="6">
    <source>
        <dbReference type="ARBA" id="ARBA00004661"/>
    </source>
</evidence>
<dbReference type="InterPro" id="IPR016037">
    <property type="entry name" value="DHQ_synth_AroB"/>
</dbReference>
<dbReference type="InterPro" id="IPR056179">
    <property type="entry name" value="DHQS_C"/>
</dbReference>
<evidence type="ECO:0000256" key="2">
    <source>
        <dbReference type="ARBA" id="ARBA00001911"/>
    </source>
</evidence>
<evidence type="ECO:0000313" key="23">
    <source>
        <dbReference type="EMBL" id="TCS70258.1"/>
    </source>
</evidence>
<dbReference type="InterPro" id="IPR050071">
    <property type="entry name" value="Dehydroquinate_synthase"/>
</dbReference>
<evidence type="ECO:0000256" key="3">
    <source>
        <dbReference type="ARBA" id="ARBA00001941"/>
    </source>
</evidence>
<dbReference type="Proteomes" id="UP000702954">
    <property type="component" value="Unassembled WGS sequence"/>
</dbReference>
<dbReference type="PIRSF" id="PIRSF001455">
    <property type="entry name" value="DHQ_synth"/>
    <property type="match status" value="1"/>
</dbReference>
<comment type="cofactor">
    <cofactor evidence="3">
        <name>Co(2+)</name>
        <dbReference type="ChEBI" id="CHEBI:48828"/>
    </cofactor>
</comment>
<feature type="domain" description="3-dehydroquinate synthase N-terminal" evidence="20">
    <location>
        <begin position="62"/>
        <end position="171"/>
    </location>
</feature>
<evidence type="ECO:0000259" key="21">
    <source>
        <dbReference type="Pfam" id="PF24621"/>
    </source>
</evidence>
<keyword evidence="12" id="KW-0479">Metal-binding</keyword>
<keyword evidence="16" id="KW-0057">Aromatic amino acid biosynthesis</keyword>
<dbReference type="PANTHER" id="PTHR43622:SF7">
    <property type="entry name" value="3-DEHYDROQUINATE SYNTHASE, CHLOROPLASTIC"/>
    <property type="match status" value="1"/>
</dbReference>
<dbReference type="Proteomes" id="UP000294613">
    <property type="component" value="Unassembled WGS sequence"/>
</dbReference>
<evidence type="ECO:0000256" key="17">
    <source>
        <dbReference type="ARBA" id="ARBA00023239"/>
    </source>
</evidence>
<evidence type="ECO:0000256" key="7">
    <source>
        <dbReference type="ARBA" id="ARBA00005412"/>
    </source>
</evidence>
<dbReference type="InterPro" id="IPR030963">
    <property type="entry name" value="DHQ_synth_fam"/>
</dbReference>
<comment type="similarity">
    <text evidence="7">Belongs to the sugar phosphate cyclases superfamily. Dehydroquinate synthase family.</text>
</comment>
<evidence type="ECO:0000256" key="14">
    <source>
        <dbReference type="ARBA" id="ARBA00022833"/>
    </source>
</evidence>
<dbReference type="GO" id="GO:0009423">
    <property type="term" value="P:chorismate biosynthetic process"/>
    <property type="evidence" value="ECO:0007669"/>
    <property type="project" value="UniProtKB-UniRule"/>
</dbReference>
<dbReference type="EMBL" id="BHEO01000002">
    <property type="protein sequence ID" value="GBU04121.1"/>
    <property type="molecule type" value="Genomic_DNA"/>
</dbReference>
<evidence type="ECO:0000256" key="1">
    <source>
        <dbReference type="ARBA" id="ARBA00001393"/>
    </source>
</evidence>
<keyword evidence="25" id="KW-1185">Reference proteome</keyword>
<evidence type="ECO:0000313" key="24">
    <source>
        <dbReference type="Proteomes" id="UP000294613"/>
    </source>
</evidence>
<keyword evidence="18" id="KW-0170">Cobalt</keyword>
<keyword evidence="14" id="KW-0862">Zinc</keyword>
<evidence type="ECO:0000256" key="8">
    <source>
        <dbReference type="ARBA" id="ARBA00013031"/>
    </source>
</evidence>
<dbReference type="Gene3D" id="1.20.1090.10">
    <property type="entry name" value="Dehydroquinate synthase-like - alpha domain"/>
    <property type="match status" value="1"/>
</dbReference>
<comment type="cofactor">
    <cofactor evidence="2">
        <name>NAD(+)</name>
        <dbReference type="ChEBI" id="CHEBI:57540"/>
    </cofactor>
</comment>
<dbReference type="GO" id="GO:0008652">
    <property type="term" value="P:amino acid biosynthetic process"/>
    <property type="evidence" value="ECO:0007669"/>
    <property type="project" value="UniProtKB-KW"/>
</dbReference>
<evidence type="ECO:0000313" key="22">
    <source>
        <dbReference type="EMBL" id="GBU04121.1"/>
    </source>
</evidence>
<evidence type="ECO:0000256" key="9">
    <source>
        <dbReference type="ARBA" id="ARBA00017684"/>
    </source>
</evidence>
<reference evidence="22 25" key="1">
    <citation type="journal article" date="2018" name="Int. J. Syst. Evol. Microbiol.">
        <title>Draft Genome Sequence of Faecalimonas umbilicata JCM 30896T, an Acetate-Producing Bacterium Isolated from Human Feces.</title>
        <authorList>
            <person name="Sakamoto M."/>
            <person name="Ikeyama N."/>
            <person name="Yuki M."/>
            <person name="Ohkuma M."/>
        </authorList>
    </citation>
    <scope>NUCLEOTIDE SEQUENCE [LARGE SCALE GENOMIC DNA]</scope>
    <source>
        <strain evidence="22 25">EGH7</strain>
    </source>
</reference>
<accession>A0A4R3JST3</accession>
<dbReference type="Gene3D" id="3.40.50.1970">
    <property type="match status" value="1"/>
</dbReference>
<dbReference type="GO" id="GO:0000166">
    <property type="term" value="F:nucleotide binding"/>
    <property type="evidence" value="ECO:0007669"/>
    <property type="project" value="UniProtKB-KW"/>
</dbReference>
<keyword evidence="10" id="KW-0963">Cytoplasm</keyword>
<evidence type="ECO:0000256" key="19">
    <source>
        <dbReference type="NCBIfam" id="TIGR01357"/>
    </source>
</evidence>
<evidence type="ECO:0000256" key="12">
    <source>
        <dbReference type="ARBA" id="ARBA00022723"/>
    </source>
</evidence>
<comment type="subcellular location">
    <subcellularLocation>
        <location evidence="5">Cytoplasm</location>
    </subcellularLocation>
</comment>
<evidence type="ECO:0000256" key="16">
    <source>
        <dbReference type="ARBA" id="ARBA00023141"/>
    </source>
</evidence>
<name>A0A4R3JST3_9FIRM</name>
<dbReference type="CDD" id="cd08195">
    <property type="entry name" value="DHQS"/>
    <property type="match status" value="1"/>
</dbReference>
<evidence type="ECO:0000256" key="10">
    <source>
        <dbReference type="ARBA" id="ARBA00022490"/>
    </source>
</evidence>
<dbReference type="AlphaFoldDB" id="A0A4R3JST3"/>
<dbReference type="RefSeq" id="WP_009263633.1">
    <property type="nucleotide sequence ID" value="NZ_BHEO01000002.1"/>
</dbReference>
<evidence type="ECO:0000313" key="25">
    <source>
        <dbReference type="Proteomes" id="UP000702954"/>
    </source>
</evidence>
<evidence type="ECO:0000256" key="13">
    <source>
        <dbReference type="ARBA" id="ARBA00022741"/>
    </source>
</evidence>
<evidence type="ECO:0000256" key="18">
    <source>
        <dbReference type="ARBA" id="ARBA00023285"/>
    </source>
</evidence>
<organism evidence="23 24">
    <name type="scientific">Faecalimonas umbilicata</name>
    <dbReference type="NCBI Taxonomy" id="1912855"/>
    <lineage>
        <taxon>Bacteria</taxon>
        <taxon>Bacillati</taxon>
        <taxon>Bacillota</taxon>
        <taxon>Clostridia</taxon>
        <taxon>Lachnospirales</taxon>
        <taxon>Lachnospiraceae</taxon>
        <taxon>Faecalimonas</taxon>
    </lineage>
</organism>
<keyword evidence="17" id="KW-0456">Lyase</keyword>
<dbReference type="SUPFAM" id="SSF56796">
    <property type="entry name" value="Dehydroquinate synthase-like"/>
    <property type="match status" value="1"/>
</dbReference>
<keyword evidence="13" id="KW-0547">Nucleotide-binding</keyword>
<gene>
    <name evidence="22" type="primary">aroB</name>
    <name evidence="23" type="ORF">EDD74_101106</name>
    <name evidence="22" type="ORF">FAEUMB_06620</name>
</gene>
<keyword evidence="15" id="KW-0520">NAD</keyword>
<dbReference type="EMBL" id="SLZV01000001">
    <property type="protein sequence ID" value="TCS70258.1"/>
    <property type="molecule type" value="Genomic_DNA"/>
</dbReference>
<proteinExistence type="inferred from homology"/>
<sequence>MELSVNLTEQKSRIIIERDAMLHLADYIDVNCKVMIITDDGVPERYQKQVLAQCPQGYLHVCRHGEGAKSFPVYQQICEKLLQLNFSRKDRILALGGGVIGDLSGFVAATFKRGMKFASIPTTTLSQIDSSIGGKVAVNLGEVKNVIGTFYHPEVVLIDLNTLRTLPKRHYYNGLVEAVKAGMIADPEIFRLFEEEEIDQALEEIITRSLIVKKHVVEEDEKEQNLRKILNFGHTIGHAIESIYHLHDYYHGECVAMGMMKILEDEQLKERLKSILKKMEIPLDVPYEIQEVIDFIKKDKKASGDQITIVQVREIGKAELIDMKIEDMRKFC</sequence>
<keyword evidence="11" id="KW-0028">Amino-acid biosynthesis</keyword>
<evidence type="ECO:0000256" key="5">
    <source>
        <dbReference type="ARBA" id="ARBA00004496"/>
    </source>
</evidence>
<dbReference type="InterPro" id="IPR030960">
    <property type="entry name" value="DHQS/DOIS_N"/>
</dbReference>
<evidence type="ECO:0000256" key="11">
    <source>
        <dbReference type="ARBA" id="ARBA00022605"/>
    </source>
</evidence>
<dbReference type="Pfam" id="PF01761">
    <property type="entry name" value="DHQ_synthase"/>
    <property type="match status" value="1"/>
</dbReference>
<dbReference type="Pfam" id="PF24621">
    <property type="entry name" value="DHQS_C"/>
    <property type="match status" value="1"/>
</dbReference>
<protein>
    <recommendedName>
        <fullName evidence="9 19">3-dehydroquinate synthase</fullName>
        <ecNumber evidence="8 19">4.2.3.4</ecNumber>
    </recommendedName>
</protein>
<evidence type="ECO:0000259" key="20">
    <source>
        <dbReference type="Pfam" id="PF01761"/>
    </source>
</evidence>
<evidence type="ECO:0000256" key="4">
    <source>
        <dbReference type="ARBA" id="ARBA00001947"/>
    </source>
</evidence>
<dbReference type="PANTHER" id="PTHR43622">
    <property type="entry name" value="3-DEHYDROQUINATE SYNTHASE"/>
    <property type="match status" value="1"/>
</dbReference>
<dbReference type="EC" id="4.2.3.4" evidence="8 19"/>
<comment type="pathway">
    <text evidence="6">Metabolic intermediate biosynthesis; chorismate biosynthesis; chorismate from D-erythrose 4-phosphate and phosphoenolpyruvate: step 2/7.</text>
</comment>
<reference evidence="23 24" key="2">
    <citation type="submission" date="2019-03" db="EMBL/GenBank/DDBJ databases">
        <title>Genomic Encyclopedia of Type Strains, Phase IV (KMG-IV): sequencing the most valuable type-strain genomes for metagenomic binning, comparative biology and taxonomic classification.</title>
        <authorList>
            <person name="Goeker M."/>
        </authorList>
    </citation>
    <scope>NUCLEOTIDE SEQUENCE [LARGE SCALE GENOMIC DNA]</scope>
    <source>
        <strain evidence="23 24">DSM 103426</strain>
    </source>
</reference>
<dbReference type="FunFam" id="3.40.50.1970:FF:000007">
    <property type="entry name" value="Pentafunctional AROM polypeptide"/>
    <property type="match status" value="1"/>
</dbReference>
<comment type="catalytic activity">
    <reaction evidence="1">
        <text>7-phospho-2-dehydro-3-deoxy-D-arabino-heptonate = 3-dehydroquinate + phosphate</text>
        <dbReference type="Rhea" id="RHEA:21968"/>
        <dbReference type="ChEBI" id="CHEBI:32364"/>
        <dbReference type="ChEBI" id="CHEBI:43474"/>
        <dbReference type="ChEBI" id="CHEBI:58394"/>
        <dbReference type="EC" id="4.2.3.4"/>
    </reaction>
</comment>
<dbReference type="GO" id="GO:0003856">
    <property type="term" value="F:3-dehydroquinate synthase activity"/>
    <property type="evidence" value="ECO:0007669"/>
    <property type="project" value="UniProtKB-UniRule"/>
</dbReference>
<dbReference type="GO" id="GO:0046872">
    <property type="term" value="F:metal ion binding"/>
    <property type="evidence" value="ECO:0007669"/>
    <property type="project" value="UniProtKB-KW"/>
</dbReference>
<feature type="domain" description="3-dehydroquinate synthase C-terminal" evidence="21">
    <location>
        <begin position="174"/>
        <end position="302"/>
    </location>
</feature>
<dbReference type="NCBIfam" id="TIGR01357">
    <property type="entry name" value="aroB"/>
    <property type="match status" value="1"/>
</dbReference>
<comment type="caution">
    <text evidence="23">The sequence shown here is derived from an EMBL/GenBank/DDBJ whole genome shotgun (WGS) entry which is preliminary data.</text>
</comment>